<dbReference type="Pfam" id="PF01548">
    <property type="entry name" value="DEDD_Tnp_IS110"/>
    <property type="match status" value="1"/>
</dbReference>
<feature type="domain" description="Transposase IS110-like N-terminal" evidence="1">
    <location>
        <begin position="6"/>
        <end position="78"/>
    </location>
</feature>
<dbReference type="InterPro" id="IPR002525">
    <property type="entry name" value="Transp_IS110-like_N"/>
</dbReference>
<gene>
    <name evidence="2" type="ORF">P5G51_015175</name>
</gene>
<organism evidence="2 3">
    <name type="scientific">Tigheibacillus jepli</name>
    <dbReference type="NCBI Taxonomy" id="3035914"/>
    <lineage>
        <taxon>Bacteria</taxon>
        <taxon>Bacillati</taxon>
        <taxon>Bacillota</taxon>
        <taxon>Bacilli</taxon>
        <taxon>Bacillales</taxon>
        <taxon>Bacillaceae</taxon>
        <taxon>Tigheibacillus</taxon>
    </lineage>
</organism>
<keyword evidence="3" id="KW-1185">Reference proteome</keyword>
<name>A0ABU5CKT5_9BACI</name>
<evidence type="ECO:0000259" key="1">
    <source>
        <dbReference type="Pfam" id="PF01548"/>
    </source>
</evidence>
<dbReference type="Proteomes" id="UP001228376">
    <property type="component" value="Unassembled WGS sequence"/>
</dbReference>
<proteinExistence type="predicted"/>
<protein>
    <submittedName>
        <fullName evidence="2">Transposase</fullName>
    </submittedName>
</protein>
<dbReference type="EMBL" id="JAROCA020000002">
    <property type="protein sequence ID" value="MDY0406526.1"/>
    <property type="molecule type" value="Genomic_DNA"/>
</dbReference>
<comment type="caution">
    <text evidence="2">The sequence shown here is derived from an EMBL/GenBank/DDBJ whole genome shotgun (WGS) entry which is preliminary data.</text>
</comment>
<evidence type="ECO:0000313" key="3">
    <source>
        <dbReference type="Proteomes" id="UP001228376"/>
    </source>
</evidence>
<reference evidence="2 3" key="1">
    <citation type="submission" date="2023-10" db="EMBL/GenBank/DDBJ databases">
        <title>179-bfca-hs.</title>
        <authorList>
            <person name="Miliotis G."/>
            <person name="Sengupta P."/>
            <person name="Hameed A."/>
            <person name="Chuvochina M."/>
            <person name="Mcdonagh F."/>
            <person name="Simpson A.C."/>
            <person name="Singh N.K."/>
            <person name="Rekha P.D."/>
            <person name="Raman K."/>
            <person name="Hugenholtz P."/>
            <person name="Venkateswaran K."/>
        </authorList>
    </citation>
    <scope>NUCLEOTIDE SEQUENCE [LARGE SCALE GENOMIC DNA]</scope>
    <source>
        <strain evidence="2 3">179-BFC-A-HS</strain>
    </source>
</reference>
<sequence>MNKLFCGIDIGLNNFQFHAMDQDGNAIGKNKRYSNNIPGMNRLVDDLGDLMDKRDNPQLFIGMEATGLYWFLSLLRASGK</sequence>
<dbReference type="RefSeq" id="WP_320384969.1">
    <property type="nucleotide sequence ID" value="NZ_JAROCA020000002.1"/>
</dbReference>
<evidence type="ECO:0000313" key="2">
    <source>
        <dbReference type="EMBL" id="MDY0406526.1"/>
    </source>
</evidence>
<accession>A0ABU5CKT5</accession>